<dbReference type="Pfam" id="PF01476">
    <property type="entry name" value="LysM"/>
    <property type="match status" value="1"/>
</dbReference>
<dbReference type="PROSITE" id="PS51257">
    <property type="entry name" value="PROKAR_LIPOPROTEIN"/>
    <property type="match status" value="1"/>
</dbReference>
<keyword evidence="3" id="KW-0732">Signal</keyword>
<proteinExistence type="inferred from homology"/>
<sequence length="226" mass="23925">MNFFRNLVSGLSCAALLAACAGTPAPGGSGAVPEGHYRVQRGDTLYRIGQRFGQSAATLAAWNQLRDPSQIEVGQILRVRPQGRSSSNTARSGNVSVSRPTSRTAAPSRLQWPVRGDILSRFNGTSNKGIDIGGQAGTPVQAAAAGRVSYAGEGLRGYGKLILINHGGGMLTAYAHNQSLQVREGEQVSAGQTIARMGDTGTDRVKLHFEVRLNNRAVNPLDYLPN</sequence>
<dbReference type="InterPro" id="IPR036779">
    <property type="entry name" value="LysM_dom_sf"/>
</dbReference>
<gene>
    <name evidence="5" type="primary">nlpD2</name>
    <name evidence="5" type="ORF">HMPREF9371_2472</name>
</gene>
<evidence type="ECO:0000313" key="5">
    <source>
        <dbReference type="EMBL" id="EGY51300.1"/>
    </source>
</evidence>
<name>G4CLI1_9NEIS</name>
<dbReference type="Pfam" id="PF01551">
    <property type="entry name" value="Peptidase_M23"/>
    <property type="match status" value="1"/>
</dbReference>
<feature type="chain" id="PRO_5003462612" evidence="3">
    <location>
        <begin position="22"/>
        <end position="226"/>
    </location>
</feature>
<evidence type="ECO:0000256" key="3">
    <source>
        <dbReference type="SAM" id="SignalP"/>
    </source>
</evidence>
<evidence type="ECO:0000256" key="1">
    <source>
        <dbReference type="ARBA" id="ARBA00038420"/>
    </source>
</evidence>
<comment type="similarity">
    <text evidence="1">Belongs to the E.coli NlpD/Haemophilus LppB family.</text>
</comment>
<keyword evidence="5" id="KW-0449">Lipoprotein</keyword>
<evidence type="ECO:0000259" key="4">
    <source>
        <dbReference type="PROSITE" id="PS51782"/>
    </source>
</evidence>
<dbReference type="HOGENOM" id="CLU_029425_0_4_4"/>
<protein>
    <submittedName>
        <fullName evidence="5">Lipoprotein</fullName>
    </submittedName>
</protein>
<dbReference type="SMART" id="SM00257">
    <property type="entry name" value="LysM"/>
    <property type="match status" value="1"/>
</dbReference>
<dbReference type="PATRIC" id="fig|1032488.3.peg.2328"/>
<feature type="region of interest" description="Disordered" evidence="2">
    <location>
        <begin position="81"/>
        <end position="109"/>
    </location>
</feature>
<feature type="domain" description="LysM" evidence="4">
    <location>
        <begin position="35"/>
        <end position="79"/>
    </location>
</feature>
<dbReference type="STRING" id="1032488.HMPREF9371_2472"/>
<dbReference type="PROSITE" id="PS51782">
    <property type="entry name" value="LYSM"/>
    <property type="match status" value="1"/>
</dbReference>
<reference evidence="5 6" key="1">
    <citation type="submission" date="2011-05" db="EMBL/GenBank/DDBJ databases">
        <authorList>
            <person name="Muzny D."/>
            <person name="Qin X."/>
            <person name="Deng J."/>
            <person name="Jiang H."/>
            <person name="Liu Y."/>
            <person name="Qu J."/>
            <person name="Song X.-Z."/>
            <person name="Zhang L."/>
            <person name="Thornton R."/>
            <person name="Coyle M."/>
            <person name="Francisco L."/>
            <person name="Jackson L."/>
            <person name="Javaid M."/>
            <person name="Korchina V."/>
            <person name="Kovar C."/>
            <person name="Mata R."/>
            <person name="Mathew T."/>
            <person name="Ngo R."/>
            <person name="Nguyen L."/>
            <person name="Nguyen N."/>
            <person name="Okwuonu G."/>
            <person name="Ongeri F."/>
            <person name="Pham C."/>
            <person name="Simmons D."/>
            <person name="Wilczek-Boney K."/>
            <person name="Hale W."/>
            <person name="Jakkamsetti A."/>
            <person name="Pham P."/>
            <person name="Ruth R."/>
            <person name="San Lucas F."/>
            <person name="Warren J."/>
            <person name="Zhang J."/>
            <person name="Zhao Z."/>
            <person name="Zhou C."/>
            <person name="Zhu D."/>
            <person name="Lee S."/>
            <person name="Bess C."/>
            <person name="Blankenburg K."/>
            <person name="Forbes L."/>
            <person name="Fu Q."/>
            <person name="Gubbala S."/>
            <person name="Hirani K."/>
            <person name="Jayaseelan J.C."/>
            <person name="Lara F."/>
            <person name="Munidasa M."/>
            <person name="Palculict T."/>
            <person name="Patil S."/>
            <person name="Pu L.-L."/>
            <person name="Saada N."/>
            <person name="Tang L."/>
            <person name="Weissenberger G."/>
            <person name="Zhu Y."/>
            <person name="Hemphill L."/>
            <person name="Shang Y."/>
            <person name="Youmans B."/>
            <person name="Ayvaz T."/>
            <person name="Ross M."/>
            <person name="Santibanez J."/>
            <person name="Aqrawi P."/>
            <person name="Gross S."/>
            <person name="Joshi V."/>
            <person name="Fowler G."/>
            <person name="Nazareth L."/>
            <person name="Reid J."/>
            <person name="Worley K."/>
            <person name="Petrosino J."/>
            <person name="Highlander S."/>
            <person name="Gibbs R."/>
        </authorList>
    </citation>
    <scope>NUCLEOTIDE SEQUENCE [LARGE SCALE GENOMIC DNA]</scope>
    <source>
        <strain evidence="5 6">871</strain>
    </source>
</reference>
<dbReference type="CDD" id="cd12797">
    <property type="entry name" value="M23_peptidase"/>
    <property type="match status" value="1"/>
</dbReference>
<dbReference type="EMBL" id="AGAY01000087">
    <property type="protein sequence ID" value="EGY51300.1"/>
    <property type="molecule type" value="Genomic_DNA"/>
</dbReference>
<feature type="compositionally biased region" description="Polar residues" evidence="2">
    <location>
        <begin position="83"/>
        <end position="105"/>
    </location>
</feature>
<dbReference type="GO" id="GO:0004222">
    <property type="term" value="F:metalloendopeptidase activity"/>
    <property type="evidence" value="ECO:0007669"/>
    <property type="project" value="TreeGrafter"/>
</dbReference>
<dbReference type="Gene3D" id="2.70.70.10">
    <property type="entry name" value="Glucose Permease (Domain IIA)"/>
    <property type="match status" value="1"/>
</dbReference>
<accession>G4CLI1</accession>
<dbReference type="CDD" id="cd00118">
    <property type="entry name" value="LysM"/>
    <property type="match status" value="1"/>
</dbReference>
<dbReference type="InterPro" id="IPR016047">
    <property type="entry name" value="M23ase_b-sheet_dom"/>
</dbReference>
<dbReference type="RefSeq" id="WP_009120157.1">
    <property type="nucleotide sequence ID" value="NZ_JH164926.1"/>
</dbReference>
<dbReference type="Proteomes" id="UP000003019">
    <property type="component" value="Unassembled WGS sequence"/>
</dbReference>
<feature type="signal peptide" evidence="3">
    <location>
        <begin position="1"/>
        <end position="21"/>
    </location>
</feature>
<dbReference type="Gene3D" id="3.10.350.10">
    <property type="entry name" value="LysM domain"/>
    <property type="match status" value="1"/>
</dbReference>
<dbReference type="InterPro" id="IPR050570">
    <property type="entry name" value="Cell_wall_metabolism_enzyme"/>
</dbReference>
<dbReference type="InterPro" id="IPR018392">
    <property type="entry name" value="LysM"/>
</dbReference>
<evidence type="ECO:0000313" key="6">
    <source>
        <dbReference type="Proteomes" id="UP000003019"/>
    </source>
</evidence>
<dbReference type="PANTHER" id="PTHR21666:SF263">
    <property type="entry name" value="MUREIN HYDROLASE ACTIVATOR NLPD"/>
    <property type="match status" value="1"/>
</dbReference>
<keyword evidence="6" id="KW-1185">Reference proteome</keyword>
<dbReference type="InterPro" id="IPR011055">
    <property type="entry name" value="Dup_hybrid_motif"/>
</dbReference>
<dbReference type="AlphaFoldDB" id="G4CLI1"/>
<dbReference type="PANTHER" id="PTHR21666">
    <property type="entry name" value="PEPTIDASE-RELATED"/>
    <property type="match status" value="1"/>
</dbReference>
<organism evidence="5 6">
    <name type="scientific">Neisseria shayeganii 871</name>
    <dbReference type="NCBI Taxonomy" id="1032488"/>
    <lineage>
        <taxon>Bacteria</taxon>
        <taxon>Pseudomonadati</taxon>
        <taxon>Pseudomonadota</taxon>
        <taxon>Betaproteobacteria</taxon>
        <taxon>Neisseriales</taxon>
        <taxon>Neisseriaceae</taxon>
        <taxon>Neisseria</taxon>
    </lineage>
</organism>
<dbReference type="SUPFAM" id="SSF51261">
    <property type="entry name" value="Duplicated hybrid motif"/>
    <property type="match status" value="1"/>
</dbReference>
<evidence type="ECO:0000256" key="2">
    <source>
        <dbReference type="SAM" id="MobiDB-lite"/>
    </source>
</evidence>
<comment type="caution">
    <text evidence="5">The sequence shown here is derived from an EMBL/GenBank/DDBJ whole genome shotgun (WGS) entry which is preliminary data.</text>
</comment>
<dbReference type="OrthoDB" id="9795421at2"/>